<feature type="domain" description="Reverse transcriptase" evidence="1">
    <location>
        <begin position="1"/>
        <end position="140"/>
    </location>
</feature>
<dbReference type="PANTHER" id="PTHR33116">
    <property type="entry name" value="REVERSE TRANSCRIPTASE ZINC-BINDING DOMAIN-CONTAINING PROTEIN-RELATED-RELATED"/>
    <property type="match status" value="1"/>
</dbReference>
<evidence type="ECO:0000313" key="2">
    <source>
        <dbReference type="EMBL" id="KAA3470979.1"/>
    </source>
</evidence>
<keyword evidence="2" id="KW-0695">RNA-directed DNA polymerase</keyword>
<organism evidence="2 3">
    <name type="scientific">Gossypium australe</name>
    <dbReference type="NCBI Taxonomy" id="47621"/>
    <lineage>
        <taxon>Eukaryota</taxon>
        <taxon>Viridiplantae</taxon>
        <taxon>Streptophyta</taxon>
        <taxon>Embryophyta</taxon>
        <taxon>Tracheophyta</taxon>
        <taxon>Spermatophyta</taxon>
        <taxon>Magnoliopsida</taxon>
        <taxon>eudicotyledons</taxon>
        <taxon>Gunneridae</taxon>
        <taxon>Pentapetalae</taxon>
        <taxon>rosids</taxon>
        <taxon>malvids</taxon>
        <taxon>Malvales</taxon>
        <taxon>Malvaceae</taxon>
        <taxon>Malvoideae</taxon>
        <taxon>Gossypium</taxon>
    </lineage>
</organism>
<keyword evidence="3" id="KW-1185">Reference proteome</keyword>
<gene>
    <name evidence="2" type="ORF">EPI10_016644</name>
</gene>
<sequence length="306" mass="35361">MRCITNVAYLVVLHGRHGKEFRPQSGLRQGDPLSPYLFPICAEDFSRLIALARRKGRLVETRVGRGIVSVSHLFFTDDNVLFGEASIEGANNMKNVIKEYEKVFGQLVNFDKSLIYFSGNVDLDTQEISNNPEKYLRLPTMCFVKLLNNWSLHFLSVEGKEVFLKSILQAIPIYTVQYFKLPISFCRELEKIMCKFWWRNSKTNKGIHWCKWSDMCIPKANGGLGFKDLKKFNMPLLAKQGWKIITQPHCLFTRALTLRLPGVVFRVLDNSSKREPVGELEKGKQLTYGMIFGYRDLEVEEYNVRT</sequence>
<name>A0A5B6VNP9_9ROSI</name>
<evidence type="ECO:0000259" key="1">
    <source>
        <dbReference type="PROSITE" id="PS50878"/>
    </source>
</evidence>
<dbReference type="AlphaFoldDB" id="A0A5B6VNP9"/>
<dbReference type="EMBL" id="SMMG02000006">
    <property type="protein sequence ID" value="KAA3470979.1"/>
    <property type="molecule type" value="Genomic_DNA"/>
</dbReference>
<reference evidence="3" key="1">
    <citation type="journal article" date="2019" name="Plant Biotechnol. J.">
        <title>Genome sequencing of the Australian wild diploid species Gossypium australe highlights disease resistance and delayed gland morphogenesis.</title>
        <authorList>
            <person name="Cai Y."/>
            <person name="Cai X."/>
            <person name="Wang Q."/>
            <person name="Wang P."/>
            <person name="Zhang Y."/>
            <person name="Cai C."/>
            <person name="Xu Y."/>
            <person name="Wang K."/>
            <person name="Zhou Z."/>
            <person name="Wang C."/>
            <person name="Geng S."/>
            <person name="Li B."/>
            <person name="Dong Q."/>
            <person name="Hou Y."/>
            <person name="Wang H."/>
            <person name="Ai P."/>
            <person name="Liu Z."/>
            <person name="Yi F."/>
            <person name="Sun M."/>
            <person name="An G."/>
            <person name="Cheng J."/>
            <person name="Zhang Y."/>
            <person name="Shi Q."/>
            <person name="Xie Y."/>
            <person name="Shi X."/>
            <person name="Chang Y."/>
            <person name="Huang F."/>
            <person name="Chen Y."/>
            <person name="Hong S."/>
            <person name="Mi L."/>
            <person name="Sun Q."/>
            <person name="Zhang L."/>
            <person name="Zhou B."/>
            <person name="Peng R."/>
            <person name="Zhang X."/>
            <person name="Liu F."/>
        </authorList>
    </citation>
    <scope>NUCLEOTIDE SEQUENCE [LARGE SCALE GENOMIC DNA]</scope>
    <source>
        <strain evidence="3">cv. PA1801</strain>
    </source>
</reference>
<dbReference type="PROSITE" id="PS50878">
    <property type="entry name" value="RT_POL"/>
    <property type="match status" value="1"/>
</dbReference>
<evidence type="ECO:0000313" key="3">
    <source>
        <dbReference type="Proteomes" id="UP000325315"/>
    </source>
</evidence>
<keyword evidence="2" id="KW-0808">Transferase</keyword>
<accession>A0A5B6VNP9</accession>
<dbReference type="PANTHER" id="PTHR33116:SF86">
    <property type="entry name" value="REVERSE TRANSCRIPTASE DOMAIN-CONTAINING PROTEIN"/>
    <property type="match status" value="1"/>
</dbReference>
<dbReference type="Pfam" id="PF00078">
    <property type="entry name" value="RVT_1"/>
    <property type="match status" value="1"/>
</dbReference>
<comment type="caution">
    <text evidence="2">The sequence shown here is derived from an EMBL/GenBank/DDBJ whole genome shotgun (WGS) entry which is preliminary data.</text>
</comment>
<dbReference type="OrthoDB" id="1937528at2759"/>
<protein>
    <submittedName>
        <fullName evidence="2">Reverse transcriptase</fullName>
    </submittedName>
</protein>
<dbReference type="InterPro" id="IPR000477">
    <property type="entry name" value="RT_dom"/>
</dbReference>
<dbReference type="Proteomes" id="UP000325315">
    <property type="component" value="Unassembled WGS sequence"/>
</dbReference>
<proteinExistence type="predicted"/>
<keyword evidence="2" id="KW-0548">Nucleotidyltransferase</keyword>
<dbReference type="GO" id="GO:0003964">
    <property type="term" value="F:RNA-directed DNA polymerase activity"/>
    <property type="evidence" value="ECO:0007669"/>
    <property type="project" value="UniProtKB-KW"/>
</dbReference>